<feature type="domain" description="MBG" evidence="2">
    <location>
        <begin position="867"/>
        <end position="936"/>
    </location>
</feature>
<sequence length="1334" mass="141667">MKPFLLAFLVVVLHGTASAQIIYVDKTATGANNGSSWTNAFTTLTDAVQEANNLPAINEIRMAKNSTYTGNEYFIRRSYNISGGWDKATNSQPGGITNATILDGELTHRIMNIVTGVTVHLSGLHFTRGGNISSNGGGLHTAGIVTVNECFFTENKVIALPVPITYPTPGISYQTNDEIGNGGALCNRGTLIVSNSYFQNNWAARTAGAIANRGTITITGCTIQSNYGYLNGGAVFNYQLATMKVDKCRFSANNVDERVGFQSYFNGGGGAIDNQGTNCVVLNSIFDKNTALGGGAINNWTTMTIRNCSFYANATHDKDVPALGGAILGNFTGAATHVLNCLFLDNYSKNGSTSSLHINGGSLRNCAFPAGTQSVVGPTDQRDNINNPPLWVDAANGDFRLQAASGVINKGNNEFSLTTDEPGDFYGQLRISPCTIDIGAAEYQLVNANGLKPDNNGILYVDQTSTYNTFGDKGSAWNKSIPSLADALLYANTCESVREIHVAKGTYQEDLLVIERGYMLLGSYDPATNSRDWKNHPTIIDLKSNNTTGRLLNTTPTVNNRSVFVDGFVFQDAAKSALVNSTDLTVANCAFNNNKALTAGGAVYNSLSIRLINCVFADNTSNVAGGALLNKGTCILVNSTLYNNTAAAQTGKAIYNESGSMKIHNSIVYTPFATYAILNGGSLELNRNIIMGVAGNTPNYVNDIDTDQANQLPLFTNEFTGDFTLKAGSPAINVGSNALYEAGDGNTGNNSVVTNFDMAYKTRVYDGTIDLGAYERPMKQQTISISDISVTYGDAPIDPATTNSGLPVDYATYNVNIAQEFTDTDNKEKIRIKNKGTVLMLARQLGNAVYDPATSTSFTITVNPKPVTVTAETKSKVYGDADPALTYSVAPSLVVGDAFTGSLGRDAGENAGTYAILQNDLSLGTNYLITYAGADLNIDKKAIAITAESKNKTYGEADPALTYTFSPTLAFSDAFSGSLNRQPGENVGAYAIQNGLTLNNNYILTYTGADLTITRKGITVTALNKNKTYGQPDPELNYTLAPALVGTDALAGNLTRTAGEDAGTYAITQGSLANNNYTISFVPGQLTIDKATQQITWNQLLTSACDGSATLTLTGTSSSGLPVNYQSANTAIATIANNQLSILTPGITAITASQPGNNNYLPAANVVINLTSRLPAHLLVKHWNDVLLFDNSSKTFNGWQWYKNGSPVNGATGQYYYESGNLNGEYYAVVKTTGNETLPTCPIIVTPGATLAPMSVFPNPVGQGQTVTVKLNYTAAQLQGATVTLSNNMGAIVATQQNVSPQTNMTMPLIQGLYIVRVRLSSGLTHSVNVLVKP</sequence>
<dbReference type="InterPro" id="IPR012334">
    <property type="entry name" value="Pectin_lyas_fold"/>
</dbReference>
<dbReference type="Proteomes" id="UP000263900">
    <property type="component" value="Chromosome"/>
</dbReference>
<dbReference type="OrthoDB" id="728034at2"/>
<keyword evidence="4" id="KW-1185">Reference proteome</keyword>
<evidence type="ECO:0000313" key="4">
    <source>
        <dbReference type="Proteomes" id="UP000263900"/>
    </source>
</evidence>
<name>A0A3B7MR92_9BACT</name>
<dbReference type="KEGG" id="pseg:D3H65_03495"/>
<keyword evidence="1" id="KW-0732">Signal</keyword>
<dbReference type="EMBL" id="CP032157">
    <property type="protein sequence ID" value="AXY73091.1"/>
    <property type="molecule type" value="Genomic_DNA"/>
</dbReference>
<dbReference type="NCBIfam" id="TIGR04183">
    <property type="entry name" value="Por_Secre_tail"/>
    <property type="match status" value="1"/>
</dbReference>
<feature type="domain" description="MBG" evidence="2">
    <location>
        <begin position="1018"/>
        <end position="1087"/>
    </location>
</feature>
<evidence type="ECO:0000259" key="2">
    <source>
        <dbReference type="Pfam" id="PF18676"/>
    </source>
</evidence>
<gene>
    <name evidence="3" type="ORF">D3H65_03495</name>
</gene>
<dbReference type="Pfam" id="PF18676">
    <property type="entry name" value="MBG_2"/>
    <property type="match status" value="3"/>
</dbReference>
<evidence type="ECO:0000256" key="1">
    <source>
        <dbReference type="SAM" id="SignalP"/>
    </source>
</evidence>
<evidence type="ECO:0000313" key="3">
    <source>
        <dbReference type="EMBL" id="AXY73091.1"/>
    </source>
</evidence>
<protein>
    <submittedName>
        <fullName evidence="3">T9SS C-terminal target domain-containing protein</fullName>
    </submittedName>
</protein>
<dbReference type="InterPro" id="IPR011050">
    <property type="entry name" value="Pectin_lyase_fold/virulence"/>
</dbReference>
<feature type="chain" id="PRO_5017715030" evidence="1">
    <location>
        <begin position="20"/>
        <end position="1334"/>
    </location>
</feature>
<dbReference type="Gene3D" id="2.160.20.10">
    <property type="entry name" value="Single-stranded right-handed beta-helix, Pectin lyase-like"/>
    <property type="match status" value="2"/>
</dbReference>
<feature type="signal peptide" evidence="1">
    <location>
        <begin position="1"/>
        <end position="19"/>
    </location>
</feature>
<dbReference type="InterPro" id="IPR041286">
    <property type="entry name" value="MBG_2"/>
</dbReference>
<dbReference type="SUPFAM" id="SSF51126">
    <property type="entry name" value="Pectin lyase-like"/>
    <property type="match status" value="2"/>
</dbReference>
<dbReference type="InterPro" id="IPR026444">
    <property type="entry name" value="Secre_tail"/>
</dbReference>
<dbReference type="RefSeq" id="WP_119048929.1">
    <property type="nucleotide sequence ID" value="NZ_CP032157.1"/>
</dbReference>
<organism evidence="3 4">
    <name type="scientific">Paraflavitalea soli</name>
    <dbReference type="NCBI Taxonomy" id="2315862"/>
    <lineage>
        <taxon>Bacteria</taxon>
        <taxon>Pseudomonadati</taxon>
        <taxon>Bacteroidota</taxon>
        <taxon>Chitinophagia</taxon>
        <taxon>Chitinophagales</taxon>
        <taxon>Chitinophagaceae</taxon>
        <taxon>Paraflavitalea</taxon>
    </lineage>
</organism>
<feature type="domain" description="MBG" evidence="2">
    <location>
        <begin position="944"/>
        <end position="1012"/>
    </location>
</feature>
<reference evidence="3 4" key="1">
    <citation type="submission" date="2018-09" db="EMBL/GenBank/DDBJ databases">
        <title>Genome sequencing of strain 6GH32-13.</title>
        <authorList>
            <person name="Weon H.-Y."/>
            <person name="Heo J."/>
            <person name="Kwon S.-W."/>
        </authorList>
    </citation>
    <scope>NUCLEOTIDE SEQUENCE [LARGE SCALE GENOMIC DNA]</scope>
    <source>
        <strain evidence="3 4">5GH32-13</strain>
    </source>
</reference>
<accession>A0A3B7MR92</accession>
<proteinExistence type="predicted"/>